<proteinExistence type="inferred from homology"/>
<dbReference type="AlphaFoldDB" id="A0A5C8UNF8"/>
<evidence type="ECO:0000256" key="2">
    <source>
        <dbReference type="ARBA" id="ARBA00005623"/>
    </source>
</evidence>
<comment type="similarity">
    <text evidence="2 5">Belongs to the XFP family.</text>
</comment>
<dbReference type="RefSeq" id="WP_147784629.1">
    <property type="nucleotide sequence ID" value="NZ_VRMG01000010.1"/>
</dbReference>
<dbReference type="Proteomes" id="UP000321379">
    <property type="component" value="Unassembled WGS sequence"/>
</dbReference>
<evidence type="ECO:0000256" key="6">
    <source>
        <dbReference type="SAM" id="MobiDB-lite"/>
    </source>
</evidence>
<dbReference type="HAMAP" id="MF_01403">
    <property type="entry name" value="Phosphoketolase"/>
    <property type="match status" value="1"/>
</dbReference>
<dbReference type="CDD" id="cd02011">
    <property type="entry name" value="TPP_PK"/>
    <property type="match status" value="1"/>
</dbReference>
<dbReference type="InterPro" id="IPR029061">
    <property type="entry name" value="THDP-binding"/>
</dbReference>
<dbReference type="SUPFAM" id="SSF52518">
    <property type="entry name" value="Thiamin diphosphate-binding fold (THDP-binding)"/>
    <property type="match status" value="2"/>
</dbReference>
<evidence type="ECO:0000256" key="1">
    <source>
        <dbReference type="ARBA" id="ARBA00001964"/>
    </source>
</evidence>
<dbReference type="EMBL" id="VRMG01000010">
    <property type="protein sequence ID" value="TXN28959.1"/>
    <property type="molecule type" value="Genomic_DNA"/>
</dbReference>
<dbReference type="PROSITE" id="PS60002">
    <property type="entry name" value="PHOSPHOKETOLASE_1"/>
    <property type="match status" value="1"/>
</dbReference>
<dbReference type="InterPro" id="IPR018969">
    <property type="entry name" value="Xul5P/Fru6P_PKetolase_C"/>
</dbReference>
<dbReference type="InterPro" id="IPR009014">
    <property type="entry name" value="Transketo_C/PFOR_II"/>
</dbReference>
<dbReference type="NCBIfam" id="NF003619">
    <property type="entry name" value="PRK05261.1-4"/>
    <property type="match status" value="1"/>
</dbReference>
<dbReference type="PANTHER" id="PTHR31273:SF0">
    <property type="entry name" value="PHOSPHOKETOLASE-RELATED"/>
    <property type="match status" value="1"/>
</dbReference>
<comment type="caution">
    <text evidence="9">The sequence shown here is derived from an EMBL/GenBank/DDBJ whole genome shotgun (WGS) entry which is preliminary data.</text>
</comment>
<dbReference type="PIRSF" id="PIRSF017245">
    <property type="entry name" value="Phosphoketolase"/>
    <property type="match status" value="1"/>
</dbReference>
<dbReference type="Pfam" id="PF03894">
    <property type="entry name" value="XFP"/>
    <property type="match status" value="1"/>
</dbReference>
<dbReference type="GO" id="GO:0000287">
    <property type="term" value="F:magnesium ion binding"/>
    <property type="evidence" value="ECO:0007669"/>
    <property type="project" value="UniProtKB-ARBA"/>
</dbReference>
<dbReference type="PROSITE" id="PS60003">
    <property type="entry name" value="PHOSPHOKETOLASE_2"/>
    <property type="match status" value="1"/>
</dbReference>
<dbReference type="NCBIfam" id="NF003617">
    <property type="entry name" value="PRK05261.1-2"/>
    <property type="match status" value="1"/>
</dbReference>
<dbReference type="Gene3D" id="3.40.50.970">
    <property type="match status" value="2"/>
</dbReference>
<evidence type="ECO:0000313" key="10">
    <source>
        <dbReference type="Proteomes" id="UP000321379"/>
    </source>
</evidence>
<keyword evidence="4 5" id="KW-0456">Lyase</keyword>
<reference evidence="9 10" key="1">
    <citation type="submission" date="2019-08" db="EMBL/GenBank/DDBJ databases">
        <title>Bacterial whole genome sequence for Glaciihabitans sp. CHu50b-6-2.</title>
        <authorList>
            <person name="Jin L."/>
        </authorList>
    </citation>
    <scope>NUCLEOTIDE SEQUENCE [LARGE SCALE GENOMIC DNA]</scope>
    <source>
        <strain evidence="9 10">CHu50b-6-2</strain>
    </source>
</reference>
<dbReference type="GO" id="GO:0016832">
    <property type="term" value="F:aldehyde-lyase activity"/>
    <property type="evidence" value="ECO:0007669"/>
    <property type="project" value="UniProtKB-UniRule"/>
</dbReference>
<evidence type="ECO:0000256" key="3">
    <source>
        <dbReference type="ARBA" id="ARBA00023052"/>
    </source>
</evidence>
<dbReference type="InterPro" id="IPR019790">
    <property type="entry name" value="Xul5P/Fru6P_PKetolase_CS"/>
</dbReference>
<dbReference type="GO" id="GO:0005975">
    <property type="term" value="P:carbohydrate metabolic process"/>
    <property type="evidence" value="ECO:0007669"/>
    <property type="project" value="InterPro"/>
</dbReference>
<feature type="domain" description="Xylulose 5-phosphate/Fructose 6-phosphate phosphoketolase C-terminal" evidence="7">
    <location>
        <begin position="595"/>
        <end position="797"/>
    </location>
</feature>
<evidence type="ECO:0000256" key="4">
    <source>
        <dbReference type="ARBA" id="ARBA00023239"/>
    </source>
</evidence>
<gene>
    <name evidence="9" type="ORF">FVP33_15675</name>
</gene>
<sequence>MVSSSESTSHELATRSSYPLHVVDEWWRAANYLTVGQIYLKTNPLLTAVLAPEHIKPRLLGHWGTSPALNLIYAHLNRIIVQREANVLYVAGPGHGGPAMVANAWLDGTYSELFPNVSQDAEGMAELFRQFSFPGGIPSHASPETPGSIHEGGELGYSLVHAYGAALDNPSLTVACVIGDGEAETGTLAASWHLNKFLNPQTDGVVLPILNLNGYKIANPAVLARIPEDELLALFRGYGYSPRIVSGGFDGEDPMAVHDALAAVLEQAFDDIQSIKRRARSGRSVGRPAWPMIILRTPKGWTGPRFVDGVPVEGTWRAHQVPLAEVRENPEHLALLEAWMHSYSPRELFDREGRPTPTLESIRPRGAKRMSAIPASNGGLLLRDLALPPIENRQVDVSARRGATSEATRVLGHWLADVVKANPDNFRIFGPDETASNRLDGVYEVTAKQWQGSFEPTDEHLDPEGKVIEILSENLVQGLLEGYLLSGRHGLMNSYEAFIHVVDSMFNQHAKWLESSAHVPWRRPVASFTYLLSSHVWRQDHNGFSHQDPGFLNHVVSKSAKVVRVYLPSDANSLLVTAEHCLATRDYVNVIVAGKQPAPTFLSLEEARIHGARGIGIWDWAGTERDGEDVHVVLAAAGDVPTLEAMAAVHLLRQNIPGLRVRFVNVVDLMRLQDPLEHPHGMPNNDFDAIFTTSKPVIFAFHGYPALVHQLAYRRTNHDNIHVRGFKEKGTTTTPFDMLMLNDLDRYRLAMDVIRHVPGLGERYAGLAQHFDDERARHRAFAYEHGIDSPDVLGWGWLDARPGETEEPTGDALDTGADAVLGA</sequence>
<feature type="region of interest" description="Disordered" evidence="6">
    <location>
        <begin position="803"/>
        <end position="823"/>
    </location>
</feature>
<keyword evidence="3 5" id="KW-0786">Thiamine pyrophosphate</keyword>
<dbReference type="InterPro" id="IPR023962">
    <property type="entry name" value="Phosphoketolase"/>
</dbReference>
<dbReference type="EC" id="4.1.2.-" evidence="5"/>
<comment type="cofactor">
    <cofactor evidence="1 5">
        <name>thiamine diphosphate</name>
        <dbReference type="ChEBI" id="CHEBI:58937"/>
    </cofactor>
</comment>
<feature type="domain" description="Xylulose 5-phosphate/Fructose 6-phosphate phosphoketolase N-terminal" evidence="8">
    <location>
        <begin position="20"/>
        <end position="380"/>
    </location>
</feature>
<dbReference type="Pfam" id="PF09364">
    <property type="entry name" value="XFP_N"/>
    <property type="match status" value="1"/>
</dbReference>
<evidence type="ECO:0000259" key="8">
    <source>
        <dbReference type="Pfam" id="PF09364"/>
    </source>
</evidence>
<accession>A0A5C8UNF8</accession>
<protein>
    <recommendedName>
        <fullName evidence="5">Probable phosphoketolase</fullName>
        <ecNumber evidence="5">4.1.2.-</ecNumber>
    </recommendedName>
</protein>
<dbReference type="Pfam" id="PF09363">
    <property type="entry name" value="XFP_C"/>
    <property type="match status" value="1"/>
</dbReference>
<keyword evidence="10" id="KW-1185">Reference proteome</keyword>
<dbReference type="InterPro" id="IPR005593">
    <property type="entry name" value="Xul5P/Fru6P_PKetolase"/>
</dbReference>
<evidence type="ECO:0000256" key="5">
    <source>
        <dbReference type="HAMAP-Rule" id="MF_01403"/>
    </source>
</evidence>
<dbReference type="InterPro" id="IPR018970">
    <property type="entry name" value="Xul5P/Fru6P_PKetolase_N"/>
</dbReference>
<dbReference type="PANTHER" id="PTHR31273">
    <property type="entry name" value="PHOSPHOKETOLASE-RELATED"/>
    <property type="match status" value="1"/>
</dbReference>
<evidence type="ECO:0000313" key="9">
    <source>
        <dbReference type="EMBL" id="TXN28959.1"/>
    </source>
</evidence>
<dbReference type="InterPro" id="IPR019789">
    <property type="entry name" value="Xul5P/Fru6P_PKetolase_ThDP_BS"/>
</dbReference>
<dbReference type="Gene3D" id="3.40.50.920">
    <property type="match status" value="1"/>
</dbReference>
<organism evidence="9 10">
    <name type="scientific">Lacisediminihabitans profunda</name>
    <dbReference type="NCBI Taxonomy" id="2594790"/>
    <lineage>
        <taxon>Bacteria</taxon>
        <taxon>Bacillati</taxon>
        <taxon>Actinomycetota</taxon>
        <taxon>Actinomycetes</taxon>
        <taxon>Micrococcales</taxon>
        <taxon>Microbacteriaceae</taxon>
        <taxon>Lacisediminihabitans</taxon>
    </lineage>
</organism>
<name>A0A5C8UNF8_9MICO</name>
<evidence type="ECO:0000259" key="7">
    <source>
        <dbReference type="Pfam" id="PF09363"/>
    </source>
</evidence>